<dbReference type="EMBL" id="JACTAM010000455">
    <property type="protein sequence ID" value="KAI2647282.1"/>
    <property type="molecule type" value="Genomic_DNA"/>
</dbReference>
<organism evidence="1 2">
    <name type="scientific">Labeo rohita</name>
    <name type="common">Indian major carp</name>
    <name type="synonym">Cyprinus rohita</name>
    <dbReference type="NCBI Taxonomy" id="84645"/>
    <lineage>
        <taxon>Eukaryota</taxon>
        <taxon>Metazoa</taxon>
        <taxon>Chordata</taxon>
        <taxon>Craniata</taxon>
        <taxon>Vertebrata</taxon>
        <taxon>Euteleostomi</taxon>
        <taxon>Actinopterygii</taxon>
        <taxon>Neopterygii</taxon>
        <taxon>Teleostei</taxon>
        <taxon>Ostariophysi</taxon>
        <taxon>Cypriniformes</taxon>
        <taxon>Cyprinidae</taxon>
        <taxon>Labeoninae</taxon>
        <taxon>Labeonini</taxon>
        <taxon>Labeo</taxon>
    </lineage>
</organism>
<name>A0ABQ8L984_LABRO</name>
<keyword evidence="2" id="KW-1185">Reference proteome</keyword>
<proteinExistence type="predicted"/>
<reference evidence="1 2" key="1">
    <citation type="submission" date="2022-01" db="EMBL/GenBank/DDBJ databases">
        <title>A high-quality chromosome-level genome assembly of rohu carp, Labeo rohita.</title>
        <authorList>
            <person name="Arick M.A. II"/>
            <person name="Hsu C.-Y."/>
            <person name="Magbanua Z."/>
            <person name="Pechanova O."/>
            <person name="Grover C."/>
            <person name="Miller E."/>
            <person name="Thrash A."/>
            <person name="Ezzel L."/>
            <person name="Alam S."/>
            <person name="Benzie J."/>
            <person name="Hamilton M."/>
            <person name="Karsi A."/>
            <person name="Lawrence M.L."/>
            <person name="Peterson D.G."/>
        </authorList>
    </citation>
    <scope>NUCLEOTIDE SEQUENCE [LARGE SCALE GENOMIC DNA]</scope>
    <source>
        <strain evidence="2">BAU-BD-2019</strain>
        <tissue evidence="1">Blood</tissue>
    </source>
</reference>
<accession>A0ABQ8L984</accession>
<evidence type="ECO:0000313" key="2">
    <source>
        <dbReference type="Proteomes" id="UP000830375"/>
    </source>
</evidence>
<gene>
    <name evidence="1" type="ORF">H4Q32_023949</name>
</gene>
<protein>
    <submittedName>
        <fullName evidence="1">Trimeric intracellular cation channel type A</fullName>
    </submittedName>
</protein>
<sequence length="222" mass="26126">MGRGGGVNVIDFDIINGVLKLKWLKSFIGNDHSFWFIIPSAIFKKLGGIHFFLRCDFECTSLPVKPSNFHQQVILYWKLLFKHNFTPHNTPVWNNRYIKLGRKSVYFEEWKSKGIWAIAHFLDDNGNLLLHSEFWEKFQLQCTVNIYYRMTEAIPVALRLMVKEDIVHSQVSQELRQLFLEGFDFCERKNAPIRLLEILSYSLIIQTQLKGNTCLKILTRLK</sequence>
<dbReference type="Proteomes" id="UP000830375">
    <property type="component" value="Unassembled WGS sequence"/>
</dbReference>
<evidence type="ECO:0000313" key="1">
    <source>
        <dbReference type="EMBL" id="KAI2647282.1"/>
    </source>
</evidence>
<comment type="caution">
    <text evidence="1">The sequence shown here is derived from an EMBL/GenBank/DDBJ whole genome shotgun (WGS) entry which is preliminary data.</text>
</comment>